<organism evidence="2 3">
    <name type="scientific">Bacillus methanolicus (strain MGA3 / ATCC 53907)</name>
    <dbReference type="NCBI Taxonomy" id="796606"/>
    <lineage>
        <taxon>Bacteria</taxon>
        <taxon>Bacillati</taxon>
        <taxon>Bacillota</taxon>
        <taxon>Bacilli</taxon>
        <taxon>Bacillales</taxon>
        <taxon>Bacillaceae</taxon>
        <taxon>Bacillus</taxon>
    </lineage>
</organism>
<dbReference type="eggNOG" id="COG2068">
    <property type="taxonomic scope" value="Bacteria"/>
</dbReference>
<protein>
    <submittedName>
        <fullName evidence="2">4-diphosphocytidyl-2C-methyl-D-erythritolsynthase</fullName>
    </submittedName>
</protein>
<dbReference type="SUPFAM" id="SSF53448">
    <property type="entry name" value="Nucleotide-diphospho-sugar transferases"/>
    <property type="match status" value="1"/>
</dbReference>
<dbReference type="HOGENOM" id="CLU_061980_3_0_9"/>
<dbReference type="Pfam" id="PF12804">
    <property type="entry name" value="NTP_transf_3"/>
    <property type="match status" value="1"/>
</dbReference>
<feature type="domain" description="MobA-like NTP transferase" evidence="1">
    <location>
        <begin position="6"/>
        <end position="170"/>
    </location>
</feature>
<keyword evidence="3" id="KW-1185">Reference proteome</keyword>
<evidence type="ECO:0000259" key="1">
    <source>
        <dbReference type="Pfam" id="PF12804"/>
    </source>
</evidence>
<evidence type="ECO:0000313" key="3">
    <source>
        <dbReference type="Proteomes" id="UP000027602"/>
    </source>
</evidence>
<proteinExistence type="predicted"/>
<dbReference type="InterPro" id="IPR029044">
    <property type="entry name" value="Nucleotide-diphossugar_trans"/>
</dbReference>
<dbReference type="PANTHER" id="PTHR43777:SF1">
    <property type="entry name" value="MOLYBDENUM COFACTOR CYTIDYLYLTRANSFERASE"/>
    <property type="match status" value="1"/>
</dbReference>
<dbReference type="OrthoDB" id="285216at2"/>
<accession>I3E8G7</accession>
<sequence>MNDIGAIILAAGMSKRMGQPKQFLNLHGKPLFRYSVETAVHSGLRPVVVVSGEHTELLKEYIRDLPAMVIHNPNFANGMSTSLKAGVKAIKDKVPASFVFLSDQPFIPVMVVDRLRKVYNVAKSKNIKIIRPRYASVPGHPVLFAAEIFPELLRIEGDRGANQVIRQHLDELEYVDFDHSLWGVDIDTPEEWNIYSKEKNDKNTTDQVPN</sequence>
<dbReference type="Gene3D" id="3.90.550.10">
    <property type="entry name" value="Spore Coat Polysaccharide Biosynthesis Protein SpsA, Chain A"/>
    <property type="match status" value="1"/>
</dbReference>
<dbReference type="InterPro" id="IPR025877">
    <property type="entry name" value="MobA-like_NTP_Trfase"/>
</dbReference>
<dbReference type="KEGG" id="bmet:BMMGA3_08270"/>
<gene>
    <name evidence="2" type="ORF">BMMGA3_08270</name>
</gene>
<dbReference type="RefSeq" id="WP_004434043.1">
    <property type="nucleotide sequence ID" value="NZ_ADWW01000002.1"/>
</dbReference>
<dbReference type="EMBL" id="CP007739">
    <property type="protein sequence ID" value="AIE60060.1"/>
    <property type="molecule type" value="Genomic_DNA"/>
</dbReference>
<name>I3E8G7_BACMM</name>
<dbReference type="STRING" id="796606.BMMGA3_08270"/>
<dbReference type="Proteomes" id="UP000027602">
    <property type="component" value="Chromosome"/>
</dbReference>
<dbReference type="CDD" id="cd04182">
    <property type="entry name" value="GT_2_like_f"/>
    <property type="match status" value="1"/>
</dbReference>
<reference evidence="2 3" key="1">
    <citation type="journal article" date="2015" name="BMC Genomics">
        <title>Transcriptome analysis of thermophilic methylotrophic Bacillus methanolicus MGA3 using RNA-sequencing provides detailed insights into its previously uncharted transcriptional landscape.</title>
        <authorList>
            <person name="Irla M."/>
            <person name="Neshat A."/>
            <person name="Brautaset T."/>
            <person name="Ruckert C."/>
            <person name="Kalinowski J."/>
            <person name="Wendisch V.F."/>
        </authorList>
    </citation>
    <scope>NUCLEOTIDE SEQUENCE [LARGE SCALE GENOMIC DNA]</scope>
    <source>
        <strain evidence="3">MGA3 / ATCC 53907</strain>
    </source>
</reference>
<dbReference type="PANTHER" id="PTHR43777">
    <property type="entry name" value="MOLYBDENUM COFACTOR CYTIDYLYLTRANSFERASE"/>
    <property type="match status" value="1"/>
</dbReference>
<evidence type="ECO:0000313" key="2">
    <source>
        <dbReference type="EMBL" id="AIE60060.1"/>
    </source>
</evidence>
<dbReference type="AlphaFoldDB" id="I3E8G7"/>
<dbReference type="GO" id="GO:0016779">
    <property type="term" value="F:nucleotidyltransferase activity"/>
    <property type="evidence" value="ECO:0007669"/>
    <property type="project" value="UniProtKB-ARBA"/>
</dbReference>